<evidence type="ECO:0000256" key="2">
    <source>
        <dbReference type="SAM" id="Phobius"/>
    </source>
</evidence>
<feature type="transmembrane region" description="Helical" evidence="2">
    <location>
        <begin position="12"/>
        <end position="31"/>
    </location>
</feature>
<gene>
    <name evidence="3" type="ORF">M091_2784</name>
</gene>
<keyword evidence="1" id="KW-0175">Coiled coil</keyword>
<keyword evidence="2" id="KW-1133">Transmembrane helix</keyword>
<dbReference type="EMBL" id="JNHK01000097">
    <property type="protein sequence ID" value="KDS34811.1"/>
    <property type="molecule type" value="Genomic_DNA"/>
</dbReference>
<evidence type="ECO:0000256" key="1">
    <source>
        <dbReference type="SAM" id="Coils"/>
    </source>
</evidence>
<keyword evidence="2" id="KW-0812">Transmembrane</keyword>
<name>A0AB34L695_PARDI</name>
<protein>
    <submittedName>
        <fullName evidence="3">Uncharacterized protein</fullName>
    </submittedName>
</protein>
<dbReference type="RefSeq" id="WP_036651718.1">
    <property type="nucleotide sequence ID" value="NZ_JNHK01000097.1"/>
</dbReference>
<proteinExistence type="predicted"/>
<reference evidence="3 4" key="1">
    <citation type="submission" date="2014-04" db="EMBL/GenBank/DDBJ databases">
        <authorList>
            <person name="Sears C."/>
            <person name="Carroll K."/>
            <person name="Sack B.R."/>
            <person name="Qadri F."/>
            <person name="Myers L.L."/>
            <person name="Chung G.-T."/>
            <person name="Escheverria P."/>
            <person name="Fraser C.M."/>
            <person name="Sadzewicz L."/>
            <person name="Shefchek K.A."/>
            <person name="Tallon L."/>
            <person name="Das S.P."/>
            <person name="Daugherty S."/>
            <person name="Mongodin E.F."/>
        </authorList>
    </citation>
    <scope>NUCLEOTIDE SEQUENCE [LARGE SCALE GENOMIC DNA]</scope>
    <source>
        <strain evidence="3 4">3776 D15 i</strain>
    </source>
</reference>
<dbReference type="InterPro" id="IPR031876">
    <property type="entry name" value="DUF4760"/>
</dbReference>
<dbReference type="AlphaFoldDB" id="A0AB34L695"/>
<keyword evidence="2" id="KW-0472">Membrane</keyword>
<feature type="coiled-coil region" evidence="1">
    <location>
        <begin position="188"/>
        <end position="215"/>
    </location>
</feature>
<dbReference type="Pfam" id="PF15956">
    <property type="entry name" value="DUF4760"/>
    <property type="match status" value="1"/>
</dbReference>
<organism evidence="3 4">
    <name type="scientific">Parabacteroides distasonis str. 3776 D15 i</name>
    <dbReference type="NCBI Taxonomy" id="1339342"/>
    <lineage>
        <taxon>Bacteria</taxon>
        <taxon>Pseudomonadati</taxon>
        <taxon>Bacteroidota</taxon>
        <taxon>Bacteroidia</taxon>
        <taxon>Bacteroidales</taxon>
        <taxon>Tannerellaceae</taxon>
        <taxon>Parabacteroides</taxon>
    </lineage>
</organism>
<evidence type="ECO:0000313" key="3">
    <source>
        <dbReference type="EMBL" id="KDS34811.1"/>
    </source>
</evidence>
<evidence type="ECO:0000313" key="4">
    <source>
        <dbReference type="Proteomes" id="UP000027850"/>
    </source>
</evidence>
<comment type="caution">
    <text evidence="3">The sequence shown here is derived from an EMBL/GenBank/DDBJ whole genome shotgun (WGS) entry which is preliminary data.</text>
</comment>
<sequence length="216" mass="25454">MNLLCNDNQILVNLYYISGILILLVNSLVLWQIKIAKKAITITDDRQKLETALKYINDFHNSILIKWNVYYENYKSENLNDTDKYFAKSFISNELNCLNKKQLSSYYKLYLRNYKSISDFLNALEVFSVGVNSKIINEDIIYMSIGEAYCEIIEFISVIICINREDNLSSQSKYTIELYHKWKKKLDIKTNEIKLQELGEKYNQISNELNYLKGDN</sequence>
<accession>A0AB34L695</accession>
<dbReference type="Proteomes" id="UP000027850">
    <property type="component" value="Unassembled WGS sequence"/>
</dbReference>